<sequence>MTDLQQAKEQGGQTASAEAWDALAAQYDEHVAPGESELATAALRLAGLQEGAAFLDVAAGPGGLSLPAARLGGRVLATDWSPKMIERFNARASAEGLDAEGRVMDCHALELPDDSYDVTGSLFGVMLVPDQAQALREMVRVTKPGGRVLIIAYGDPAEFEALHVFVSAAQAVVPEFEGPAEDEPVLEFQVADPEVLRSRLADAGLTNVIVDTSIQEQITVQSGRQLWDWCLGSNPIPGLLVADLTERQRADVIGVLDGMIRERAQRTGHAVLTAPLNIGVGTTTGAG</sequence>
<comment type="caution">
    <text evidence="2">The sequence shown here is derived from an EMBL/GenBank/DDBJ whole genome shotgun (WGS) entry which is preliminary data.</text>
</comment>
<accession>A0ABW0ZDS8</accession>
<evidence type="ECO:0000313" key="2">
    <source>
        <dbReference type="EMBL" id="MFC5727711.1"/>
    </source>
</evidence>
<feature type="domain" description="Methyltransferase type 11" evidence="1">
    <location>
        <begin position="55"/>
        <end position="150"/>
    </location>
</feature>
<dbReference type="SUPFAM" id="SSF53335">
    <property type="entry name" value="S-adenosyl-L-methionine-dependent methyltransferases"/>
    <property type="match status" value="1"/>
</dbReference>
<dbReference type="GO" id="GO:0032259">
    <property type="term" value="P:methylation"/>
    <property type="evidence" value="ECO:0007669"/>
    <property type="project" value="UniProtKB-KW"/>
</dbReference>
<dbReference type="CDD" id="cd02440">
    <property type="entry name" value="AdoMet_MTases"/>
    <property type="match status" value="1"/>
</dbReference>
<dbReference type="Gene3D" id="3.40.50.150">
    <property type="entry name" value="Vaccinia Virus protein VP39"/>
    <property type="match status" value="1"/>
</dbReference>
<dbReference type="EC" id="2.1.1.-" evidence="2"/>
<dbReference type="GO" id="GO:0008168">
    <property type="term" value="F:methyltransferase activity"/>
    <property type="evidence" value="ECO:0007669"/>
    <property type="project" value="UniProtKB-KW"/>
</dbReference>
<dbReference type="InterPro" id="IPR029063">
    <property type="entry name" value="SAM-dependent_MTases_sf"/>
</dbReference>
<keyword evidence="2" id="KW-0489">Methyltransferase</keyword>
<evidence type="ECO:0000313" key="3">
    <source>
        <dbReference type="Proteomes" id="UP001596072"/>
    </source>
</evidence>
<organism evidence="2 3">
    <name type="scientific">Nocardioides vastitatis</name>
    <dbReference type="NCBI Taxonomy" id="2568655"/>
    <lineage>
        <taxon>Bacteria</taxon>
        <taxon>Bacillati</taxon>
        <taxon>Actinomycetota</taxon>
        <taxon>Actinomycetes</taxon>
        <taxon>Propionibacteriales</taxon>
        <taxon>Nocardioidaceae</taxon>
        <taxon>Nocardioides</taxon>
    </lineage>
</organism>
<name>A0ABW0ZDS8_9ACTN</name>
<gene>
    <name evidence="2" type="ORF">ACFPQB_02185</name>
</gene>
<reference evidence="3" key="1">
    <citation type="journal article" date="2019" name="Int. J. Syst. Evol. Microbiol.">
        <title>The Global Catalogue of Microorganisms (GCM) 10K type strain sequencing project: providing services to taxonomists for standard genome sequencing and annotation.</title>
        <authorList>
            <consortium name="The Broad Institute Genomics Platform"/>
            <consortium name="The Broad Institute Genome Sequencing Center for Infectious Disease"/>
            <person name="Wu L."/>
            <person name="Ma J."/>
        </authorList>
    </citation>
    <scope>NUCLEOTIDE SEQUENCE [LARGE SCALE GENOMIC DNA]</scope>
    <source>
        <strain evidence="3">YIM 94188</strain>
    </source>
</reference>
<dbReference type="PANTHER" id="PTHR42912">
    <property type="entry name" value="METHYLTRANSFERASE"/>
    <property type="match status" value="1"/>
</dbReference>
<dbReference type="InterPro" id="IPR013216">
    <property type="entry name" value="Methyltransf_11"/>
</dbReference>
<dbReference type="Proteomes" id="UP001596072">
    <property type="component" value="Unassembled WGS sequence"/>
</dbReference>
<dbReference type="RefSeq" id="WP_136431499.1">
    <property type="nucleotide sequence ID" value="NZ_JBHSNS010000001.1"/>
</dbReference>
<keyword evidence="2" id="KW-0808">Transferase</keyword>
<evidence type="ECO:0000259" key="1">
    <source>
        <dbReference type="Pfam" id="PF08241"/>
    </source>
</evidence>
<dbReference type="EMBL" id="JBHSNS010000001">
    <property type="protein sequence ID" value="MFC5727711.1"/>
    <property type="molecule type" value="Genomic_DNA"/>
</dbReference>
<proteinExistence type="predicted"/>
<keyword evidence="3" id="KW-1185">Reference proteome</keyword>
<dbReference type="Pfam" id="PF08241">
    <property type="entry name" value="Methyltransf_11"/>
    <property type="match status" value="1"/>
</dbReference>
<protein>
    <submittedName>
        <fullName evidence="2">Class I SAM-dependent methyltransferase</fullName>
        <ecNumber evidence="2">2.1.1.-</ecNumber>
    </submittedName>
</protein>
<dbReference type="InterPro" id="IPR050508">
    <property type="entry name" value="Methyltransf_Superfamily"/>
</dbReference>